<accession>Q22ZF3</accession>
<dbReference type="InterPro" id="IPR015943">
    <property type="entry name" value="WD40/YVTN_repeat-like_dom_sf"/>
</dbReference>
<feature type="chain" id="PRO_5004201333" description="Calpain family cysteine protease" evidence="1">
    <location>
        <begin position="18"/>
        <end position="1662"/>
    </location>
</feature>
<keyword evidence="1" id="KW-0732">Signal</keyword>
<organism evidence="2 3">
    <name type="scientific">Tetrahymena thermophila (strain SB210)</name>
    <dbReference type="NCBI Taxonomy" id="312017"/>
    <lineage>
        <taxon>Eukaryota</taxon>
        <taxon>Sar</taxon>
        <taxon>Alveolata</taxon>
        <taxon>Ciliophora</taxon>
        <taxon>Intramacronucleata</taxon>
        <taxon>Oligohymenophorea</taxon>
        <taxon>Hymenostomatida</taxon>
        <taxon>Tetrahymenina</taxon>
        <taxon>Tetrahymenidae</taxon>
        <taxon>Tetrahymena</taxon>
    </lineage>
</organism>
<dbReference type="GeneID" id="7824196"/>
<dbReference type="InParanoid" id="Q22ZF3"/>
<proteinExistence type="predicted"/>
<evidence type="ECO:0000313" key="3">
    <source>
        <dbReference type="Proteomes" id="UP000009168"/>
    </source>
</evidence>
<dbReference type="SUPFAM" id="SSF50978">
    <property type="entry name" value="WD40 repeat-like"/>
    <property type="match status" value="1"/>
</dbReference>
<dbReference type="Gene3D" id="2.130.10.10">
    <property type="entry name" value="YVTN repeat-like/Quinoprotein amine dehydrogenase"/>
    <property type="match status" value="1"/>
</dbReference>
<keyword evidence="3" id="KW-1185">Reference proteome</keyword>
<evidence type="ECO:0000313" key="2">
    <source>
        <dbReference type="EMBL" id="EAR90368.2"/>
    </source>
</evidence>
<sequence>MCIQILILFVKVICVIGQLDNSINFIYSHQFTSQLNQTQPLWTPFLLHPITQNNLVFVSTSNSVISIVNQLGCQILFYENVSDDLISCFQVSQNGQLLIIGYEMSFVLYELGFNLNQVNQINMQKFDKKQEIQFILGIQRMVFDEKNDLLLIVGTKGLINAYDLSNKSYVRQIGTHTIQNAEIDDIYLSTDGKWLCVSSATFGLKLFQVQKNQFNNNSSMIFNEVGYGKYGNYTKYCQITSDLYIFCFDIQLGLLFVNFQSILQSIQNQFPIQIAFQQYWPFFTKIPSITQMIINQSESLLFLGTRSQGIYIFDISNRPKFILVQQIKSNFFVGSLKLSIDEQYLYFSDGSSLFTFQKQQKNLNNNFPNLFNIHQVKYDEFMPGAWKWRCYIDFNNSYFIGAFDVNGIFVFPFYQNPYRLNISNYQMYPIIQDSVYLEPSGKYMIVPQQFTPDIIGVYQYNPIDDSPDQSDISLMNMKLVKSYPTNLTQLGEMITFSYDRTFAVQAHSTGLILYNSTDIFDMQVYIVWQNPDFMIGQNEGACITKDNQWVLSTIRLFGVYLLNVQNKTNPILSDYLLNLGGESIFISEMYSYAYLVDLTKGFAIIDITYFPKIKVISRVPLEGYVIMALPLYNEEYILITQEERGMLTLIDMRDKKNPYVLNTIIYQSQTSQAVCMPKSQDYIFLTISSGILMMPLLSDIQIHTDAILITYDHNLKVSSIQQINKVNYNQNNDGVQIINEYIFQIGQTIQFNFNIIYPVSQYMQILQVYYYYNSQILSTPSFFSYDVTTQKLTFTVDQSLLGNSQQLINQNIILLWTVIPLDKTSFIYIAEDSYDLGVTNTTQSAQIYQYLLDQNILNAKGIVNIQYDFNKNFLLESEFQSILIDPSTMDNLQYQQIISQITLKINISLKKSCYMNPIRFYVIPSLTFDATNSKKFISTNQLGNIQIILQIDDQFGKFLLPTQTIVALYMSAKQDQLKIEGTLNEVNKILQQQIIFANNTIITNQISPNITITIIDNINYELVQILHIVDCKFIKLKEQLQVNTQNNLQMQLNQQYPQNIISIESYVQISFSSSTFYVSDSQIITYKCYYLNKKGVYELLSANFWLQQQNDKLSFIGTSTSSMYGEIYKFKIIAFDGYTQAEDEFQISITGVPFTYILNLLLEILGPLLALFGAYKKRYAFYNIIYKNKITFSEERVFCGQMYRKEIIILGRTQEVAQSILLKLQKKIQKHQSKINKEMDQIKNQIFQSAENQFSDQSESLSDKENQINFVNEEKFQIKSNMNKKSFEKTLQKLKKMKKHQPITLLEQKYMDVTGDLIFSNVVEDILRFSIYPNQNIFKSKQEFFGEIIDQNSRIHKAVRAQISRQLLSLDLKTYQIYQFIKTYCIQNIQKNHNDWFKALVSIEYNRKENSEQKSIFPQLKLKYEILFEILQILQLFSAKNDKHVPKNFKQMLDCVNKYQTDINIYLLREVIFADTFGFQGYMPSNLNPAVGQSIHLNPYDISQVIAYKEKKVNKLLKPLCQLLKIQYTKYGLFKNMRLPSWIEIDQRHGKIIIYGIPTKLDVEQIQIRIYDKNGYIIQEFSLNIKINFQNPEQRLDQINNIFSNSEIQDEQNCLINDVNKQNNQNYRTFGSSIVTKSLSARTKQNSIYNLHERQNIQQSQH</sequence>
<evidence type="ECO:0008006" key="4">
    <source>
        <dbReference type="Google" id="ProtNLM"/>
    </source>
</evidence>
<dbReference type="RefSeq" id="XP_001010613.2">
    <property type="nucleotide sequence ID" value="XM_001010613.2"/>
</dbReference>
<dbReference type="OrthoDB" id="327910at2759"/>
<protein>
    <recommendedName>
        <fullName evidence="4">Calpain family cysteine protease</fullName>
    </recommendedName>
</protein>
<dbReference type="HOGENOM" id="CLU_1424142_0_0_1"/>
<gene>
    <name evidence="2" type="ORF">TTHERM_00108220</name>
</gene>
<dbReference type="SUPFAM" id="SSF75011">
    <property type="entry name" value="3-carboxy-cis,cis-mucoante lactonizing enzyme"/>
    <property type="match status" value="1"/>
</dbReference>
<feature type="signal peptide" evidence="1">
    <location>
        <begin position="1"/>
        <end position="17"/>
    </location>
</feature>
<dbReference type="EMBL" id="GG662798">
    <property type="protein sequence ID" value="EAR90368.2"/>
    <property type="molecule type" value="Genomic_DNA"/>
</dbReference>
<dbReference type="Proteomes" id="UP000009168">
    <property type="component" value="Unassembled WGS sequence"/>
</dbReference>
<evidence type="ECO:0000256" key="1">
    <source>
        <dbReference type="SAM" id="SignalP"/>
    </source>
</evidence>
<name>Q22ZF3_TETTS</name>
<reference evidence="3" key="1">
    <citation type="journal article" date="2006" name="PLoS Biol.">
        <title>Macronuclear genome sequence of the ciliate Tetrahymena thermophila, a model eukaryote.</title>
        <authorList>
            <person name="Eisen J.A."/>
            <person name="Coyne R.S."/>
            <person name="Wu M."/>
            <person name="Wu D."/>
            <person name="Thiagarajan M."/>
            <person name="Wortman J.R."/>
            <person name="Badger J.H."/>
            <person name="Ren Q."/>
            <person name="Amedeo P."/>
            <person name="Jones K.M."/>
            <person name="Tallon L.J."/>
            <person name="Delcher A.L."/>
            <person name="Salzberg S.L."/>
            <person name="Silva J.C."/>
            <person name="Haas B.J."/>
            <person name="Majoros W.H."/>
            <person name="Farzad M."/>
            <person name="Carlton J.M."/>
            <person name="Smith R.K. Jr."/>
            <person name="Garg J."/>
            <person name="Pearlman R.E."/>
            <person name="Karrer K.M."/>
            <person name="Sun L."/>
            <person name="Manning G."/>
            <person name="Elde N.C."/>
            <person name="Turkewitz A.P."/>
            <person name="Asai D.J."/>
            <person name="Wilkes D.E."/>
            <person name="Wang Y."/>
            <person name="Cai H."/>
            <person name="Collins K."/>
            <person name="Stewart B.A."/>
            <person name="Lee S.R."/>
            <person name="Wilamowska K."/>
            <person name="Weinberg Z."/>
            <person name="Ruzzo W.L."/>
            <person name="Wloga D."/>
            <person name="Gaertig J."/>
            <person name="Frankel J."/>
            <person name="Tsao C.-C."/>
            <person name="Gorovsky M.A."/>
            <person name="Keeling P.J."/>
            <person name="Waller R.F."/>
            <person name="Patron N.J."/>
            <person name="Cherry J.M."/>
            <person name="Stover N.A."/>
            <person name="Krieger C.J."/>
            <person name="del Toro C."/>
            <person name="Ryder H.F."/>
            <person name="Williamson S.C."/>
            <person name="Barbeau R.A."/>
            <person name="Hamilton E.P."/>
            <person name="Orias E."/>
        </authorList>
    </citation>
    <scope>NUCLEOTIDE SEQUENCE [LARGE SCALE GENOMIC DNA]</scope>
    <source>
        <strain evidence="3">SB210</strain>
    </source>
</reference>
<dbReference type="KEGG" id="tet:TTHERM_00108220"/>
<dbReference type="InterPro" id="IPR036322">
    <property type="entry name" value="WD40_repeat_dom_sf"/>
</dbReference>